<sequence>MNLRHPALPVVNVLASALLAAVAMFPAAPASAGELRPSQSNNDLSNPHRGFLLWGSTVAADGGLPDNHYGASIYQIYVPWREIETADEQFDWDKFETNHLKPILDEDPNATFVLRPVADYPDSVANNIGYFYRNEAEPLRAYPKFLELAPVSIQFHNYSQTQCDDVGPGRAPIYNTPAMRQQLVQFVQAFGRRYDGDPRITAVHVGLLGFWGEWHTAGCDSWEPDATTRSAVRDAYAAAFQQTPVHSRYARQSDVGGTNFGFSEDYFPSFTAMCNKFATKLPECDDSGWHNLEWGFRNDATAARGNWKFNPIGGESPNNGQKATWTGRTNDILTLLREYHFTWLGPAGQHEVNPSGKPSTFKANMLKVKRALGYEFTVRQVNWPDSMQAGAAIPVKLSVENTGSAPLYQVYQTELHWVDAGGTTRAKAAFDYPLNALMPNTVPALVDATAQVPATLAPGSYSLRLAIADSWPGRPAIKPQNTGRDSAGRLSLGTVTVAAAAVDL</sequence>
<proteinExistence type="predicted"/>
<dbReference type="RefSeq" id="WP_057916992.1">
    <property type="nucleotide sequence ID" value="NZ_CP011129.1"/>
</dbReference>
<dbReference type="PATRIC" id="fig|84531.7.peg.1921"/>
<evidence type="ECO:0000313" key="4">
    <source>
        <dbReference type="Proteomes" id="UP000060787"/>
    </source>
</evidence>
<reference evidence="3 4" key="1">
    <citation type="journal article" date="2015" name="BMC Genomics">
        <title>Comparative genomics and metabolic profiling of the genus Lysobacter.</title>
        <authorList>
            <person name="de Bruijn I."/>
            <person name="Cheng X."/>
            <person name="de Jager V."/>
            <person name="Exposito R.G."/>
            <person name="Watrous J."/>
            <person name="Patel N."/>
            <person name="Postma J."/>
            <person name="Dorrestein P.C."/>
            <person name="Kobayashi D."/>
            <person name="Raaijmakers J.M."/>
        </authorList>
    </citation>
    <scope>NUCLEOTIDE SEQUENCE [LARGE SCALE GENOMIC DNA]</scope>
    <source>
        <strain evidence="3 4">76</strain>
    </source>
</reference>
<keyword evidence="4" id="KW-1185">Reference proteome</keyword>
<dbReference type="EMBL" id="CP011129">
    <property type="protein sequence ID" value="ALN79402.1"/>
    <property type="molecule type" value="Genomic_DNA"/>
</dbReference>
<evidence type="ECO:0000313" key="3">
    <source>
        <dbReference type="EMBL" id="ALN79402.1"/>
    </source>
</evidence>
<dbReference type="Proteomes" id="UP000060787">
    <property type="component" value="Chromosome"/>
</dbReference>
<gene>
    <name evidence="3" type="ORF">LA76x_1243</name>
</gene>
<evidence type="ECO:0000259" key="2">
    <source>
        <dbReference type="Pfam" id="PF16116"/>
    </source>
</evidence>
<protein>
    <recommendedName>
        <fullName evidence="2">DUF4832 domain-containing protein</fullName>
    </recommendedName>
</protein>
<name>A0A0S2DWM0_LYSAN</name>
<dbReference type="KEGG" id="laq:GLA29479_1956"/>
<accession>A0A0S2DWM0</accession>
<dbReference type="KEGG" id="lab:LA76x_1243"/>
<feature type="chain" id="PRO_5009798028" description="DUF4832 domain-containing protein" evidence="1">
    <location>
        <begin position="33"/>
        <end position="504"/>
    </location>
</feature>
<dbReference type="AlphaFoldDB" id="A0A0S2DWM0"/>
<dbReference type="OrthoDB" id="9800974at2"/>
<feature type="domain" description="DUF4832" evidence="2">
    <location>
        <begin position="308"/>
        <end position="470"/>
    </location>
</feature>
<dbReference type="eggNOG" id="COG1874">
    <property type="taxonomic scope" value="Bacteria"/>
</dbReference>
<dbReference type="InterPro" id="IPR032267">
    <property type="entry name" value="DUF4832"/>
</dbReference>
<organism evidence="3 4">
    <name type="scientific">Lysobacter antibioticus</name>
    <dbReference type="NCBI Taxonomy" id="84531"/>
    <lineage>
        <taxon>Bacteria</taxon>
        <taxon>Pseudomonadati</taxon>
        <taxon>Pseudomonadota</taxon>
        <taxon>Gammaproteobacteria</taxon>
        <taxon>Lysobacterales</taxon>
        <taxon>Lysobacteraceae</taxon>
        <taxon>Lysobacter</taxon>
    </lineage>
</organism>
<feature type="signal peptide" evidence="1">
    <location>
        <begin position="1"/>
        <end position="32"/>
    </location>
</feature>
<evidence type="ECO:0000256" key="1">
    <source>
        <dbReference type="SAM" id="SignalP"/>
    </source>
</evidence>
<dbReference type="Pfam" id="PF16116">
    <property type="entry name" value="DUF4832"/>
    <property type="match status" value="1"/>
</dbReference>
<keyword evidence="1" id="KW-0732">Signal</keyword>
<dbReference type="STRING" id="84531.LA76x_1243"/>
<dbReference type="Gene3D" id="3.20.20.80">
    <property type="entry name" value="Glycosidases"/>
    <property type="match status" value="1"/>
</dbReference>